<feature type="chain" id="PRO_5022982085" evidence="1">
    <location>
        <begin position="24"/>
        <end position="434"/>
    </location>
</feature>
<dbReference type="InterPro" id="IPR051465">
    <property type="entry name" value="Cell_Envelope_Struct_Comp"/>
</dbReference>
<accession>A0A5D6VXY9</accession>
<dbReference type="OrthoDB" id="5845122at2"/>
<dbReference type="Pfam" id="PF00395">
    <property type="entry name" value="SLH"/>
    <property type="match status" value="1"/>
</dbReference>
<dbReference type="RefSeq" id="WP_149172448.1">
    <property type="nucleotide sequence ID" value="NZ_VTOY01000022.1"/>
</dbReference>
<protein>
    <submittedName>
        <fullName evidence="3">S-layer protein</fullName>
    </submittedName>
</protein>
<dbReference type="Proteomes" id="UP000323646">
    <property type="component" value="Unassembled WGS sequence"/>
</dbReference>
<evidence type="ECO:0000313" key="3">
    <source>
        <dbReference type="EMBL" id="TYZ19535.1"/>
    </source>
</evidence>
<organism evidence="3 4">
    <name type="scientific">Selenomonas ruminis</name>
    <dbReference type="NCBI Taxonomy" id="2593411"/>
    <lineage>
        <taxon>Bacteria</taxon>
        <taxon>Bacillati</taxon>
        <taxon>Bacillota</taxon>
        <taxon>Negativicutes</taxon>
        <taxon>Selenomonadales</taxon>
        <taxon>Selenomonadaceae</taxon>
        <taxon>Selenomonas</taxon>
    </lineage>
</organism>
<dbReference type="EMBL" id="VTOY01000022">
    <property type="protein sequence ID" value="TYZ19535.1"/>
    <property type="molecule type" value="Genomic_DNA"/>
</dbReference>
<evidence type="ECO:0000313" key="4">
    <source>
        <dbReference type="Proteomes" id="UP000323646"/>
    </source>
</evidence>
<dbReference type="InterPro" id="IPR001119">
    <property type="entry name" value="SLH_dom"/>
</dbReference>
<proteinExistence type="predicted"/>
<dbReference type="PROSITE" id="PS51272">
    <property type="entry name" value="SLH"/>
    <property type="match status" value="1"/>
</dbReference>
<comment type="caution">
    <text evidence="3">The sequence shown here is derived from an EMBL/GenBank/DDBJ whole genome shotgun (WGS) entry which is preliminary data.</text>
</comment>
<dbReference type="SUPFAM" id="SSF56935">
    <property type="entry name" value="Porins"/>
    <property type="match status" value="1"/>
</dbReference>
<sequence>MKKTLVSALTTALVVGAASTTFAAANPFSDVPADHWAYDAVAQLAQDGVITGYADSTYKGNNKITRYEMAVMVARAMAKSQNVTVSGNDKALLDKLAAEFGDELNNLGVRVANLEKNADKVKWNGKAEYDFKRTNTEGQSAAKDRHDDVNKVLFRLEPSAEVNSNWHVNARLDATVAHLERDADVDSKGEGDNGSVKLKRIWAQGDYTNFSTKLGKFAPIDDDSIFDTTFSGAEVSFGKALKLTAGAGRINNSDADADDVANYQYAGLGYDFGKLSLGADYHHLNTKSGLDYTAKDSADNHVAYSNNPNTDEANIWLAKGAYTFDKNWAVNGYYAENHDADYYKKAAAAELDYKGAQDENKGTWGAWVAYRHLGNNVDLFNTYDAIDAGQKGWEIGANYTPFKNVVAVARYGKNKDLHTDVKSDRIFGQVNFLF</sequence>
<keyword evidence="4" id="KW-1185">Reference proteome</keyword>
<dbReference type="PANTHER" id="PTHR43308">
    <property type="entry name" value="OUTER MEMBRANE PROTEIN ALPHA-RELATED"/>
    <property type="match status" value="1"/>
</dbReference>
<feature type="signal peptide" evidence="1">
    <location>
        <begin position="1"/>
        <end position="23"/>
    </location>
</feature>
<dbReference type="AlphaFoldDB" id="A0A5D6VXY9"/>
<feature type="domain" description="SLH" evidence="2">
    <location>
        <begin position="24"/>
        <end position="87"/>
    </location>
</feature>
<gene>
    <name evidence="3" type="ORF">FZ040_13290</name>
</gene>
<reference evidence="3 4" key="1">
    <citation type="submission" date="2019-08" db="EMBL/GenBank/DDBJ databases">
        <title>Selenomonas sp. mPRGC5 and Selenomonas sp. mPRGC8 isolated from ruminal fluid of dairy goat (Capra hircus).</title>
        <authorList>
            <person name="Poothong S."/>
            <person name="Nuengjamnong C."/>
            <person name="Tanasupawat S."/>
        </authorList>
    </citation>
    <scope>NUCLEOTIDE SEQUENCE [LARGE SCALE GENOMIC DNA]</scope>
    <source>
        <strain evidence="4">mPRGC5</strain>
    </source>
</reference>
<keyword evidence="1" id="KW-0732">Signal</keyword>
<evidence type="ECO:0000259" key="2">
    <source>
        <dbReference type="PROSITE" id="PS51272"/>
    </source>
</evidence>
<dbReference type="Gene3D" id="2.40.160.10">
    <property type="entry name" value="Porin"/>
    <property type="match status" value="1"/>
</dbReference>
<evidence type="ECO:0000256" key="1">
    <source>
        <dbReference type="SAM" id="SignalP"/>
    </source>
</evidence>
<dbReference type="InterPro" id="IPR023614">
    <property type="entry name" value="Porin_dom_sf"/>
</dbReference>
<dbReference type="PANTHER" id="PTHR43308:SF1">
    <property type="entry name" value="OUTER MEMBRANE PROTEIN ALPHA"/>
    <property type="match status" value="1"/>
</dbReference>
<name>A0A5D6VXY9_9FIRM</name>